<organism evidence="1 2">
    <name type="scientific">Hamiltosporidium tvaerminnensis</name>
    <dbReference type="NCBI Taxonomy" id="1176355"/>
    <lineage>
        <taxon>Eukaryota</taxon>
        <taxon>Fungi</taxon>
        <taxon>Fungi incertae sedis</taxon>
        <taxon>Microsporidia</taxon>
        <taxon>Dubosqiidae</taxon>
        <taxon>Hamiltosporidium</taxon>
    </lineage>
</organism>
<sequence>MVLPTSNIYLCFKKDEMSTSENMNDFFQLDLSGFALSREYFNSTTYISRYHSSEFSDIGYINKNILNLVSTFLKIEKSIELSENKRFINKGDIKYAKWKIFYGFLQCKHGFNEEDLIDIYLNFGFISNQKINQISQNLKKYIIKVFLKIYNAEEIYRRLFSQDISYDDTLQKHRKIFQESITESLYISCSDPISKILRIVGNTFLENISGVFFRILKIRKVIIHTYILQNFTEISFFEFISHSIEEITAINAGYNLHQLTLLENRDQFPNLKKNIFFVFASNMEYSFKNLYFIQAFVGFDRWKIYSQLQIKASNMKYSGYLSPKIPNFARNFQNGGKHLHSYFLEFQTDIISLKICCLEKYVLADHIVNFLENSFKNIEISIDFVNVKEENIAIFIPKSLKIVSIEIHRSIVSEKILDCCLQFPYLKTLKLKYNCLQFNGGLLKNIRETAITYIDLTDNKFEHNGMLLNILDILSSNTNILINFKIDTAFIEEIENHIFKNYFMKIFNNFDKNFNGEICLRSIDGELRELLIFSTNLQKLLIENLKNFKSLVVKNHSISFFPSVLDFSNIKKEIIPENIVCIDFYINRIDFECLLSLKNIKQITFDDCVFSDDMLYFTASDFEESKIRVQIISDYDSEVNDLSEHLQNYFEEL</sequence>
<protein>
    <submittedName>
        <fullName evidence="1">Uncharacterized protein</fullName>
    </submittedName>
</protein>
<evidence type="ECO:0000313" key="1">
    <source>
        <dbReference type="EMBL" id="TBU20404.1"/>
    </source>
</evidence>
<reference evidence="1 2" key="1">
    <citation type="submission" date="2017-12" db="EMBL/GenBank/DDBJ databases">
        <authorList>
            <person name="Pombert J.-F."/>
            <person name="Haag K.L."/>
            <person name="Ebert D."/>
        </authorList>
    </citation>
    <scope>NUCLEOTIDE SEQUENCE [LARGE SCALE GENOMIC DNA]</scope>
    <source>
        <strain evidence="1">IL-G-3</strain>
    </source>
</reference>
<evidence type="ECO:0000313" key="2">
    <source>
        <dbReference type="Proteomes" id="UP000292282"/>
    </source>
</evidence>
<dbReference type="VEuPathDB" id="MicrosporidiaDB:CWI38_0076p0070"/>
<gene>
    <name evidence="1" type="ORF">CWI38_0076p0070</name>
</gene>
<comment type="caution">
    <text evidence="1">The sequence shown here is derived from an EMBL/GenBank/DDBJ whole genome shotgun (WGS) entry which is preliminary data.</text>
</comment>
<keyword evidence="2" id="KW-1185">Reference proteome</keyword>
<accession>A0A4Q9M145</accession>
<dbReference type="AlphaFoldDB" id="A0A4Q9M145"/>
<name>A0A4Q9M145_9MICR</name>
<dbReference type="EMBL" id="PITK01000076">
    <property type="protein sequence ID" value="TBU20404.1"/>
    <property type="molecule type" value="Genomic_DNA"/>
</dbReference>
<proteinExistence type="predicted"/>
<dbReference type="Proteomes" id="UP000292282">
    <property type="component" value="Unassembled WGS sequence"/>
</dbReference>